<dbReference type="RefSeq" id="WP_249301088.1">
    <property type="nucleotide sequence ID" value="NZ_CP060634.1"/>
</dbReference>
<dbReference type="AlphaFoldDB" id="A0A7G9G1A3"/>
<name>A0A7G9G1A3_9FIRM</name>
<evidence type="ECO:0000256" key="10">
    <source>
        <dbReference type="SAM" id="Phobius"/>
    </source>
</evidence>
<dbReference type="GO" id="GO:1903806">
    <property type="term" value="P:L-isoleucine import across plasma membrane"/>
    <property type="evidence" value="ECO:0007669"/>
    <property type="project" value="TreeGrafter"/>
</dbReference>
<keyword evidence="4" id="KW-0997">Cell inner membrane</keyword>
<protein>
    <submittedName>
        <fullName evidence="11">Branched-chain amino acid ABC transporter permease</fullName>
    </submittedName>
</protein>
<evidence type="ECO:0000313" key="11">
    <source>
        <dbReference type="EMBL" id="QNM04585.1"/>
    </source>
</evidence>
<dbReference type="PANTHER" id="PTHR11795:SF371">
    <property type="entry name" value="HIGH-AFFINITY BRANCHED-CHAIN AMINO ACID TRANSPORT SYSTEM PERMEASE PROTEIN LIVH"/>
    <property type="match status" value="1"/>
</dbReference>
<evidence type="ECO:0000256" key="6">
    <source>
        <dbReference type="ARBA" id="ARBA00022970"/>
    </source>
</evidence>
<feature type="transmembrane region" description="Helical" evidence="10">
    <location>
        <begin position="140"/>
        <end position="162"/>
    </location>
</feature>
<keyword evidence="12" id="KW-1185">Reference proteome</keyword>
<evidence type="ECO:0000256" key="9">
    <source>
        <dbReference type="ARBA" id="ARBA00037998"/>
    </source>
</evidence>
<gene>
    <name evidence="11" type="ORF">H9Q78_08865</name>
</gene>
<evidence type="ECO:0000313" key="12">
    <source>
        <dbReference type="Proteomes" id="UP000515823"/>
    </source>
</evidence>
<evidence type="ECO:0000256" key="4">
    <source>
        <dbReference type="ARBA" id="ARBA00022519"/>
    </source>
</evidence>
<feature type="transmembrane region" description="Helical" evidence="10">
    <location>
        <begin position="97"/>
        <end position="116"/>
    </location>
</feature>
<keyword evidence="5 10" id="KW-0812">Transmembrane</keyword>
<comment type="similarity">
    <text evidence="9">Belongs to the binding-protein-dependent transport system permease family. LivHM subfamily.</text>
</comment>
<dbReference type="GO" id="GO:0005886">
    <property type="term" value="C:plasma membrane"/>
    <property type="evidence" value="ECO:0007669"/>
    <property type="project" value="UniProtKB-SubCell"/>
</dbReference>
<feature type="transmembrane region" description="Helical" evidence="10">
    <location>
        <begin position="63"/>
        <end position="85"/>
    </location>
</feature>
<dbReference type="GO" id="GO:0015192">
    <property type="term" value="F:L-phenylalanine transmembrane transporter activity"/>
    <property type="evidence" value="ECO:0007669"/>
    <property type="project" value="TreeGrafter"/>
</dbReference>
<dbReference type="Pfam" id="PF02653">
    <property type="entry name" value="BPD_transp_2"/>
    <property type="match status" value="1"/>
</dbReference>
<keyword evidence="7 10" id="KW-1133">Transmembrane helix</keyword>
<evidence type="ECO:0000256" key="3">
    <source>
        <dbReference type="ARBA" id="ARBA00022475"/>
    </source>
</evidence>
<dbReference type="KEGG" id="qdo:H9Q78_08865"/>
<sequence>MGHVFQLLIYGLQLGSLYALLAMGYTLVFGIIRMINLAHADLMMLGAFAAYFLFQWFGGSGSMAVLVPLIMIATLLFGAGVGFVIERFAYKPLRGRTTVASLVAAIGVQLFIENLMRCLPGVGALPKNFPTLLPKVNVNIGGYQISSVQIIVIAIAALLLLFMQRLCYHSDFGKQMQAVSVDKDASSLMGINVNRVISITFSLGAALAAICGILYGSLYPTIYVYMAGTIGNKAFISAVIGGIGNIKGAMLGGLIIGIMEVFLQSFAASISYGLCFVILILVLLYKPTGLLGGKAAREKV</sequence>
<keyword evidence="2" id="KW-0813">Transport</keyword>
<dbReference type="GO" id="GO:0005304">
    <property type="term" value="F:L-valine transmembrane transporter activity"/>
    <property type="evidence" value="ECO:0007669"/>
    <property type="project" value="TreeGrafter"/>
</dbReference>
<feature type="transmembrane region" description="Helical" evidence="10">
    <location>
        <begin position="12"/>
        <end position="32"/>
    </location>
</feature>
<dbReference type="GO" id="GO:0015808">
    <property type="term" value="P:L-alanine transport"/>
    <property type="evidence" value="ECO:0007669"/>
    <property type="project" value="TreeGrafter"/>
</dbReference>
<dbReference type="GO" id="GO:0042941">
    <property type="term" value="P:D-alanine transmembrane transport"/>
    <property type="evidence" value="ECO:0007669"/>
    <property type="project" value="TreeGrafter"/>
</dbReference>
<organism evidence="11 12">
    <name type="scientific">Qiania dongpingensis</name>
    <dbReference type="NCBI Taxonomy" id="2763669"/>
    <lineage>
        <taxon>Bacteria</taxon>
        <taxon>Bacillati</taxon>
        <taxon>Bacillota</taxon>
        <taxon>Clostridia</taxon>
        <taxon>Lachnospirales</taxon>
        <taxon>Lachnospiraceae</taxon>
        <taxon>Qiania</taxon>
    </lineage>
</organism>
<dbReference type="EMBL" id="CP060634">
    <property type="protein sequence ID" value="QNM04585.1"/>
    <property type="molecule type" value="Genomic_DNA"/>
</dbReference>
<keyword evidence="8 10" id="KW-0472">Membrane</keyword>
<evidence type="ECO:0000256" key="7">
    <source>
        <dbReference type="ARBA" id="ARBA00022989"/>
    </source>
</evidence>
<comment type="subcellular location">
    <subcellularLocation>
        <location evidence="1">Cell membrane</location>
        <topology evidence="1">Multi-pass membrane protein</topology>
    </subcellularLocation>
</comment>
<feature type="transmembrane region" description="Helical" evidence="10">
    <location>
        <begin position="235"/>
        <end position="259"/>
    </location>
</feature>
<keyword evidence="3" id="KW-1003">Cell membrane</keyword>
<dbReference type="CDD" id="cd06582">
    <property type="entry name" value="TM_PBP1_LivH_like"/>
    <property type="match status" value="1"/>
</dbReference>
<evidence type="ECO:0000256" key="5">
    <source>
        <dbReference type="ARBA" id="ARBA00022692"/>
    </source>
</evidence>
<reference evidence="11 12" key="1">
    <citation type="submission" date="2020-08" db="EMBL/GenBank/DDBJ databases">
        <authorList>
            <person name="Liu C."/>
            <person name="Sun Q."/>
        </authorList>
    </citation>
    <scope>NUCLEOTIDE SEQUENCE [LARGE SCALE GENOMIC DNA]</scope>
    <source>
        <strain evidence="11 12">NSJ-38</strain>
    </source>
</reference>
<dbReference type="Proteomes" id="UP000515823">
    <property type="component" value="Chromosome"/>
</dbReference>
<feature type="transmembrane region" description="Helical" evidence="10">
    <location>
        <begin position="196"/>
        <end position="215"/>
    </location>
</feature>
<dbReference type="GO" id="GO:0015188">
    <property type="term" value="F:L-isoleucine transmembrane transporter activity"/>
    <property type="evidence" value="ECO:0007669"/>
    <property type="project" value="TreeGrafter"/>
</dbReference>
<evidence type="ECO:0000256" key="2">
    <source>
        <dbReference type="ARBA" id="ARBA00022448"/>
    </source>
</evidence>
<keyword evidence="6" id="KW-0029">Amino-acid transport</keyword>
<feature type="transmembrane region" description="Helical" evidence="10">
    <location>
        <begin position="39"/>
        <end position="57"/>
    </location>
</feature>
<evidence type="ECO:0000256" key="1">
    <source>
        <dbReference type="ARBA" id="ARBA00004651"/>
    </source>
</evidence>
<dbReference type="InterPro" id="IPR001851">
    <property type="entry name" value="ABC_transp_permease"/>
</dbReference>
<evidence type="ECO:0000256" key="8">
    <source>
        <dbReference type="ARBA" id="ARBA00023136"/>
    </source>
</evidence>
<accession>A0A7G9G1A3</accession>
<feature type="transmembrane region" description="Helical" evidence="10">
    <location>
        <begin position="266"/>
        <end position="285"/>
    </location>
</feature>
<dbReference type="InterPro" id="IPR052157">
    <property type="entry name" value="BCAA_transport_permease"/>
</dbReference>
<proteinExistence type="inferred from homology"/>
<dbReference type="GO" id="GO:0015190">
    <property type="term" value="F:L-leucine transmembrane transporter activity"/>
    <property type="evidence" value="ECO:0007669"/>
    <property type="project" value="TreeGrafter"/>
</dbReference>
<dbReference type="PANTHER" id="PTHR11795">
    <property type="entry name" value="BRANCHED-CHAIN AMINO ACID TRANSPORT SYSTEM PERMEASE PROTEIN LIVH"/>
    <property type="match status" value="1"/>
</dbReference>